<dbReference type="PROSITE" id="PS51419">
    <property type="entry name" value="RAB"/>
    <property type="match status" value="1"/>
</dbReference>
<dbReference type="FunFam" id="3.40.50.300:FF:001447">
    <property type="entry name" value="Ras-related protein Rab-1B"/>
    <property type="match status" value="1"/>
</dbReference>
<organism evidence="3 4">
    <name type="scientific">Stentor coeruleus</name>
    <dbReference type="NCBI Taxonomy" id="5963"/>
    <lineage>
        <taxon>Eukaryota</taxon>
        <taxon>Sar</taxon>
        <taxon>Alveolata</taxon>
        <taxon>Ciliophora</taxon>
        <taxon>Postciliodesmatophora</taxon>
        <taxon>Heterotrichea</taxon>
        <taxon>Heterotrichida</taxon>
        <taxon>Stentoridae</taxon>
        <taxon>Stentor</taxon>
    </lineage>
</organism>
<evidence type="ECO:0000256" key="1">
    <source>
        <dbReference type="ARBA" id="ARBA00022741"/>
    </source>
</evidence>
<comment type="caution">
    <text evidence="3">The sequence shown here is derived from an EMBL/GenBank/DDBJ whole genome shotgun (WGS) entry which is preliminary data.</text>
</comment>
<dbReference type="PRINTS" id="PR00449">
    <property type="entry name" value="RASTRNSFRMNG"/>
</dbReference>
<dbReference type="PANTHER" id="PTHR24070">
    <property type="entry name" value="RAS, DI-RAS, AND RHEB FAMILY MEMBERS OF SMALL GTPASE SUPERFAMILY"/>
    <property type="match status" value="1"/>
</dbReference>
<dbReference type="InterPro" id="IPR027417">
    <property type="entry name" value="P-loop_NTPase"/>
</dbReference>
<dbReference type="InterPro" id="IPR020849">
    <property type="entry name" value="Small_GTPase_Ras-type"/>
</dbReference>
<gene>
    <name evidence="3" type="ORF">SteCoe_14516</name>
</gene>
<dbReference type="SUPFAM" id="SSF52540">
    <property type="entry name" value="P-loop containing nucleoside triphosphate hydrolases"/>
    <property type="match status" value="1"/>
</dbReference>
<dbReference type="Proteomes" id="UP000187209">
    <property type="component" value="Unassembled WGS sequence"/>
</dbReference>
<name>A0A1R2C606_9CILI</name>
<dbReference type="NCBIfam" id="TIGR00231">
    <property type="entry name" value="small_GTP"/>
    <property type="match status" value="1"/>
</dbReference>
<dbReference type="InterPro" id="IPR001806">
    <property type="entry name" value="Small_GTPase"/>
</dbReference>
<keyword evidence="4" id="KW-1185">Reference proteome</keyword>
<dbReference type="GO" id="GO:0003924">
    <property type="term" value="F:GTPase activity"/>
    <property type="evidence" value="ECO:0007669"/>
    <property type="project" value="InterPro"/>
</dbReference>
<dbReference type="GO" id="GO:0005525">
    <property type="term" value="F:GTP binding"/>
    <property type="evidence" value="ECO:0007669"/>
    <property type="project" value="UniProtKB-KW"/>
</dbReference>
<dbReference type="Pfam" id="PF00071">
    <property type="entry name" value="Ras"/>
    <property type="match status" value="1"/>
</dbReference>
<dbReference type="InterPro" id="IPR005225">
    <property type="entry name" value="Small_GTP-bd"/>
</dbReference>
<dbReference type="SMART" id="SM00174">
    <property type="entry name" value="RHO"/>
    <property type="match status" value="1"/>
</dbReference>
<evidence type="ECO:0000313" key="3">
    <source>
        <dbReference type="EMBL" id="OMJ84365.1"/>
    </source>
</evidence>
<protein>
    <submittedName>
        <fullName evidence="3">Uncharacterized protein</fullName>
    </submittedName>
</protein>
<dbReference type="GO" id="GO:0016020">
    <property type="term" value="C:membrane"/>
    <property type="evidence" value="ECO:0007669"/>
    <property type="project" value="InterPro"/>
</dbReference>
<dbReference type="AlphaFoldDB" id="A0A1R2C606"/>
<dbReference type="SMART" id="SM00175">
    <property type="entry name" value="RAB"/>
    <property type="match status" value="1"/>
</dbReference>
<dbReference type="EMBL" id="MPUH01000271">
    <property type="protein sequence ID" value="OMJ84365.1"/>
    <property type="molecule type" value="Genomic_DNA"/>
</dbReference>
<dbReference type="Gene3D" id="3.40.50.300">
    <property type="entry name" value="P-loop containing nucleotide triphosphate hydrolases"/>
    <property type="match status" value="1"/>
</dbReference>
<dbReference type="OrthoDB" id="294380at2759"/>
<evidence type="ECO:0000313" key="4">
    <source>
        <dbReference type="Proteomes" id="UP000187209"/>
    </source>
</evidence>
<accession>A0A1R2C606</accession>
<dbReference type="SMART" id="SM00173">
    <property type="entry name" value="RAS"/>
    <property type="match status" value="1"/>
</dbReference>
<evidence type="ECO:0000256" key="2">
    <source>
        <dbReference type="ARBA" id="ARBA00023134"/>
    </source>
</evidence>
<proteinExistence type="predicted"/>
<sequence length="186" mass="21278">MNALATKEYKIAVLGSPGVGKSSICLQFSRNQFPENYEPAVADYYRKQVALDGDHITVHIIDTAGDDKSLSDFISQAHGFILVFDITRSNSLAELDYYHELIRKTKNCIEMPLILVGNKLDANNFRQVLHEHAQKVAIQWKCRFYELSAKNKTNLDLIFIESLRLIRQEFLKSRNGEIACCKCFIM</sequence>
<dbReference type="GO" id="GO:0007165">
    <property type="term" value="P:signal transduction"/>
    <property type="evidence" value="ECO:0007669"/>
    <property type="project" value="InterPro"/>
</dbReference>
<keyword evidence="2" id="KW-0342">GTP-binding</keyword>
<dbReference type="PROSITE" id="PS51421">
    <property type="entry name" value="RAS"/>
    <property type="match status" value="1"/>
</dbReference>
<reference evidence="3 4" key="1">
    <citation type="submission" date="2016-11" db="EMBL/GenBank/DDBJ databases">
        <title>The macronuclear genome of Stentor coeruleus: a giant cell with tiny introns.</title>
        <authorList>
            <person name="Slabodnick M."/>
            <person name="Ruby J.G."/>
            <person name="Reiff S.B."/>
            <person name="Swart E.C."/>
            <person name="Gosai S."/>
            <person name="Prabakaran S."/>
            <person name="Witkowska E."/>
            <person name="Larue G.E."/>
            <person name="Fisher S."/>
            <person name="Freeman R.M."/>
            <person name="Gunawardena J."/>
            <person name="Chu W."/>
            <person name="Stover N.A."/>
            <person name="Gregory B.D."/>
            <person name="Nowacki M."/>
            <person name="Derisi J."/>
            <person name="Roy S.W."/>
            <person name="Marshall W.F."/>
            <person name="Sood P."/>
        </authorList>
    </citation>
    <scope>NUCLEOTIDE SEQUENCE [LARGE SCALE GENOMIC DNA]</scope>
    <source>
        <strain evidence="3">WM001</strain>
    </source>
</reference>
<keyword evidence="1" id="KW-0547">Nucleotide-binding</keyword>